<protein>
    <submittedName>
        <fullName evidence="2">Glucosyltransferase domain-containing protein</fullName>
    </submittedName>
</protein>
<dbReference type="Pfam" id="PF14264">
    <property type="entry name" value="Glucos_trans_II"/>
    <property type="match status" value="1"/>
</dbReference>
<dbReference type="EMBL" id="DWWS01000069">
    <property type="protein sequence ID" value="HJC25588.1"/>
    <property type="molecule type" value="Genomic_DNA"/>
</dbReference>
<evidence type="ECO:0000313" key="3">
    <source>
        <dbReference type="Proteomes" id="UP000823891"/>
    </source>
</evidence>
<gene>
    <name evidence="2" type="ORF">H9761_18155</name>
</gene>
<feature type="transmembrane region" description="Helical" evidence="1">
    <location>
        <begin position="327"/>
        <end position="345"/>
    </location>
</feature>
<organism evidence="2 3">
    <name type="scientific">Candidatus Eisenbergiella merdavium</name>
    <dbReference type="NCBI Taxonomy" id="2838551"/>
    <lineage>
        <taxon>Bacteria</taxon>
        <taxon>Bacillati</taxon>
        <taxon>Bacillota</taxon>
        <taxon>Clostridia</taxon>
        <taxon>Lachnospirales</taxon>
        <taxon>Lachnospiraceae</taxon>
        <taxon>Eisenbergiella</taxon>
    </lineage>
</organism>
<dbReference type="AlphaFoldDB" id="A0A9D2SRI1"/>
<dbReference type="InterPro" id="IPR025686">
    <property type="entry name" value="Glucos_trans_II"/>
</dbReference>
<feature type="transmembrane region" description="Helical" evidence="1">
    <location>
        <begin position="294"/>
        <end position="315"/>
    </location>
</feature>
<sequence length="489" mass="55857">MLNYNVRNRIRESWEKELIEIVYLKKPVLILTAVYVIGFYSIFRANFNYLDDLGRKHSGYHGWLDWSRWFTQIFSNFLHADLYLSDISPLPQMLACILLAMGSAILLRVFGREKKIGLVSIAAASLTGLTPYFLGIISYKYDSPYMAFSFFVSVFPFLFYRKKKAIYVTVSFVCLLLMCTSYQASSGIYPLVTIFLALYDLNEGEKWKDSIGFIISSLISYAAALFGFRFLLMRPNEAAVFSLGELLHGRFFQKYLLFYSNVYFDFKASWKILIFLLVLLFFTSFVLHSKMNKILALILSIAGVFAGSFVCFGVNLIMDIPKFDARAMYGLGALLAVMAVCVSFYEKKILFDVVCAALCWCFFTFSLSYGNALAVQQDYLNYRVQLAAGDLNSLENMNTEDEKTLQIRGDIGLSPVIVNMSEGFDMLERLVPSGFSEGYWGEYYFVNYFNIPNIEQTGETIDINQLPVLKDTMYHTIYGDGQSVVIELK</sequence>
<accession>A0A9D2SRI1</accession>
<feature type="transmembrane region" description="Helical" evidence="1">
    <location>
        <begin position="90"/>
        <end position="110"/>
    </location>
</feature>
<keyword evidence="1" id="KW-0472">Membrane</keyword>
<reference evidence="2" key="1">
    <citation type="journal article" date="2021" name="PeerJ">
        <title>Extensive microbial diversity within the chicken gut microbiome revealed by metagenomics and culture.</title>
        <authorList>
            <person name="Gilroy R."/>
            <person name="Ravi A."/>
            <person name="Getino M."/>
            <person name="Pursley I."/>
            <person name="Horton D.L."/>
            <person name="Alikhan N.F."/>
            <person name="Baker D."/>
            <person name="Gharbi K."/>
            <person name="Hall N."/>
            <person name="Watson M."/>
            <person name="Adriaenssens E.M."/>
            <person name="Foster-Nyarko E."/>
            <person name="Jarju S."/>
            <person name="Secka A."/>
            <person name="Antonio M."/>
            <person name="Oren A."/>
            <person name="Chaudhuri R.R."/>
            <person name="La Ragione R."/>
            <person name="Hildebrand F."/>
            <person name="Pallen M.J."/>
        </authorList>
    </citation>
    <scope>NUCLEOTIDE SEQUENCE</scope>
    <source>
        <strain evidence="2">USAMLcec2-132</strain>
    </source>
</reference>
<dbReference type="Proteomes" id="UP000823891">
    <property type="component" value="Unassembled WGS sequence"/>
</dbReference>
<feature type="transmembrane region" description="Helical" evidence="1">
    <location>
        <begin position="172"/>
        <end position="199"/>
    </location>
</feature>
<keyword evidence="1" id="KW-0812">Transmembrane</keyword>
<feature type="transmembrane region" description="Helical" evidence="1">
    <location>
        <begin position="21"/>
        <end position="43"/>
    </location>
</feature>
<feature type="transmembrane region" description="Helical" evidence="1">
    <location>
        <begin position="268"/>
        <end position="287"/>
    </location>
</feature>
<comment type="caution">
    <text evidence="2">The sequence shown here is derived from an EMBL/GenBank/DDBJ whole genome shotgun (WGS) entry which is preliminary data.</text>
</comment>
<feature type="transmembrane region" description="Helical" evidence="1">
    <location>
        <begin position="117"/>
        <end position="137"/>
    </location>
</feature>
<name>A0A9D2SRI1_9FIRM</name>
<proteinExistence type="predicted"/>
<evidence type="ECO:0000313" key="2">
    <source>
        <dbReference type="EMBL" id="HJC25588.1"/>
    </source>
</evidence>
<keyword evidence="1" id="KW-1133">Transmembrane helix</keyword>
<feature type="transmembrane region" description="Helical" evidence="1">
    <location>
        <begin position="143"/>
        <end position="160"/>
    </location>
</feature>
<feature type="transmembrane region" description="Helical" evidence="1">
    <location>
        <begin position="211"/>
        <end position="231"/>
    </location>
</feature>
<evidence type="ECO:0000256" key="1">
    <source>
        <dbReference type="SAM" id="Phobius"/>
    </source>
</evidence>
<feature type="transmembrane region" description="Helical" evidence="1">
    <location>
        <begin position="350"/>
        <end position="369"/>
    </location>
</feature>
<reference evidence="2" key="2">
    <citation type="submission" date="2021-04" db="EMBL/GenBank/DDBJ databases">
        <authorList>
            <person name="Gilroy R."/>
        </authorList>
    </citation>
    <scope>NUCLEOTIDE SEQUENCE</scope>
    <source>
        <strain evidence="2">USAMLcec2-132</strain>
    </source>
</reference>